<sequence>MESGSHDDMTAVVAPHHCRSGMWSHQARERVVRLCNRFRAYYPDLWPSAHDASHTVFRTLSLQLVDYRYATVLQIACGACWEIHKTLLGWETG</sequence>
<evidence type="ECO:0000313" key="2">
    <source>
        <dbReference type="Proteomes" id="UP001283361"/>
    </source>
</evidence>
<dbReference type="Proteomes" id="UP001283361">
    <property type="component" value="Unassembled WGS sequence"/>
</dbReference>
<protein>
    <submittedName>
        <fullName evidence="1">Uncharacterized protein</fullName>
    </submittedName>
</protein>
<accession>A0AAE1A4G8</accession>
<dbReference type="EMBL" id="JAWDGP010002657">
    <property type="protein sequence ID" value="KAK3781179.1"/>
    <property type="molecule type" value="Genomic_DNA"/>
</dbReference>
<reference evidence="1" key="1">
    <citation type="journal article" date="2023" name="G3 (Bethesda)">
        <title>A reference genome for the long-term kleptoplast-retaining sea slug Elysia crispata morphotype clarki.</title>
        <authorList>
            <person name="Eastman K.E."/>
            <person name="Pendleton A.L."/>
            <person name="Shaikh M.A."/>
            <person name="Suttiyut T."/>
            <person name="Ogas R."/>
            <person name="Tomko P."/>
            <person name="Gavelis G."/>
            <person name="Widhalm J.R."/>
            <person name="Wisecaver J.H."/>
        </authorList>
    </citation>
    <scope>NUCLEOTIDE SEQUENCE</scope>
    <source>
        <strain evidence="1">ECLA1</strain>
    </source>
</reference>
<gene>
    <name evidence="1" type="ORF">RRG08_020118</name>
</gene>
<keyword evidence="2" id="KW-1185">Reference proteome</keyword>
<organism evidence="1 2">
    <name type="scientific">Elysia crispata</name>
    <name type="common">lettuce slug</name>
    <dbReference type="NCBI Taxonomy" id="231223"/>
    <lineage>
        <taxon>Eukaryota</taxon>
        <taxon>Metazoa</taxon>
        <taxon>Spiralia</taxon>
        <taxon>Lophotrochozoa</taxon>
        <taxon>Mollusca</taxon>
        <taxon>Gastropoda</taxon>
        <taxon>Heterobranchia</taxon>
        <taxon>Euthyneura</taxon>
        <taxon>Panpulmonata</taxon>
        <taxon>Sacoglossa</taxon>
        <taxon>Placobranchoidea</taxon>
        <taxon>Plakobranchidae</taxon>
        <taxon>Elysia</taxon>
    </lineage>
</organism>
<dbReference type="AlphaFoldDB" id="A0AAE1A4G8"/>
<name>A0AAE1A4G8_9GAST</name>
<proteinExistence type="predicted"/>
<comment type="caution">
    <text evidence="1">The sequence shown here is derived from an EMBL/GenBank/DDBJ whole genome shotgun (WGS) entry which is preliminary data.</text>
</comment>
<evidence type="ECO:0000313" key="1">
    <source>
        <dbReference type="EMBL" id="KAK3781179.1"/>
    </source>
</evidence>